<evidence type="ECO:0000313" key="1">
    <source>
        <dbReference type="EMBL" id="OWP76540.1"/>
    </source>
</evidence>
<gene>
    <name evidence="1" type="ORF">BWK62_09385</name>
</gene>
<accession>A0A246G9V9</accession>
<protein>
    <submittedName>
        <fullName evidence="1">Oxidase</fullName>
    </submittedName>
</protein>
<dbReference type="Proteomes" id="UP000198034">
    <property type="component" value="Unassembled WGS sequence"/>
</dbReference>
<comment type="caution">
    <text evidence="1">The sequence shown here is derived from an EMBL/GenBank/DDBJ whole genome shotgun (WGS) entry which is preliminary data.</text>
</comment>
<proteinExistence type="predicted"/>
<dbReference type="EMBL" id="MTCY01000025">
    <property type="protein sequence ID" value="OWP76540.1"/>
    <property type="molecule type" value="Genomic_DNA"/>
</dbReference>
<reference evidence="1 2" key="1">
    <citation type="journal article" date="2017" name="Infect. Genet. Evol.">
        <title>Comparative genome analysis of fish pathogen Flavobacterium columnare reveals extensive sequence diversity within the species.</title>
        <authorList>
            <person name="Kayansamruaj P."/>
            <person name="Dong H.T."/>
            <person name="Hirono I."/>
            <person name="Kondo H."/>
            <person name="Senapin S."/>
            <person name="Rodkhum C."/>
        </authorList>
    </citation>
    <scope>NUCLEOTIDE SEQUENCE [LARGE SCALE GENOMIC DNA]</scope>
    <source>
        <strain evidence="1 2">1214</strain>
    </source>
</reference>
<dbReference type="AlphaFoldDB" id="A0A246G9V9"/>
<evidence type="ECO:0000313" key="2">
    <source>
        <dbReference type="Proteomes" id="UP000198034"/>
    </source>
</evidence>
<organism evidence="1 2">
    <name type="scientific">Flavobacterium columnare</name>
    <dbReference type="NCBI Taxonomy" id="996"/>
    <lineage>
        <taxon>Bacteria</taxon>
        <taxon>Pseudomonadati</taxon>
        <taxon>Bacteroidota</taxon>
        <taxon>Flavobacteriia</taxon>
        <taxon>Flavobacteriales</taxon>
        <taxon>Flavobacteriaceae</taxon>
        <taxon>Flavobacterium</taxon>
    </lineage>
</organism>
<sequence>MQDFLLDQEGDLDFTGGDFNIGNSDAQHQEHILVAHKGEFKQFPELGVGINQMLNDDDYMGTLIEIKKNLEYDGMHVNNVKFMPNGNLYIDGNYKK</sequence>
<name>A0A246G9V9_9FLAO</name>